<name>A0ABV3SDE3_9HYPH</name>
<keyword evidence="2" id="KW-1185">Reference proteome</keyword>
<accession>A0ABV3SDE3</accession>
<reference evidence="1 2" key="1">
    <citation type="submission" date="2024-05" db="EMBL/GenBank/DDBJ databases">
        <authorList>
            <person name="Jiang F."/>
        </authorList>
    </citation>
    <scope>NUCLEOTIDE SEQUENCE [LARGE SCALE GENOMIC DNA]</scope>
    <source>
        <strain evidence="1 2">LZ166</strain>
    </source>
</reference>
<dbReference type="RefSeq" id="WP_367952634.1">
    <property type="nucleotide sequence ID" value="NZ_JBDPGJ010000001.1"/>
</dbReference>
<dbReference type="EMBL" id="JBDPGJ010000001">
    <property type="protein sequence ID" value="MEX0404763.1"/>
    <property type="molecule type" value="Genomic_DNA"/>
</dbReference>
<evidence type="ECO:0000313" key="2">
    <source>
        <dbReference type="Proteomes" id="UP001556692"/>
    </source>
</evidence>
<dbReference type="Proteomes" id="UP001556692">
    <property type="component" value="Unassembled WGS sequence"/>
</dbReference>
<evidence type="ECO:0000313" key="1">
    <source>
        <dbReference type="EMBL" id="MEX0404763.1"/>
    </source>
</evidence>
<organism evidence="1 2">
    <name type="scientific">Aquibium pacificus</name>
    <dbReference type="NCBI Taxonomy" id="3153579"/>
    <lineage>
        <taxon>Bacteria</taxon>
        <taxon>Pseudomonadati</taxon>
        <taxon>Pseudomonadota</taxon>
        <taxon>Alphaproteobacteria</taxon>
        <taxon>Hyphomicrobiales</taxon>
        <taxon>Phyllobacteriaceae</taxon>
        <taxon>Aquibium</taxon>
    </lineage>
</organism>
<gene>
    <name evidence="1" type="ORF">ABGN05_03695</name>
</gene>
<proteinExistence type="predicted"/>
<protein>
    <submittedName>
        <fullName evidence="1">Uncharacterized protein</fullName>
    </submittedName>
</protein>
<sequence length="153" mass="15451">MLKSALIAMTVMGCDCDAQICIPLDGASGQFASVEECESALVALVQSGNEAYPLLKAECKASGPASGQLVADTADAPEPLENPAEAGRSSTSGTLVGQGIEYAGQAGSYLLYRTSDGFVAVRTGLGRAYGVASRSASGAASWIVGSLPITLPF</sequence>
<comment type="caution">
    <text evidence="1">The sequence shown here is derived from an EMBL/GenBank/DDBJ whole genome shotgun (WGS) entry which is preliminary data.</text>
</comment>